<protein>
    <submittedName>
        <fullName evidence="1">Uncharacterized protein</fullName>
    </submittedName>
</protein>
<dbReference type="InterPro" id="IPR001214">
    <property type="entry name" value="SET_dom"/>
</dbReference>
<name>M8C467_AEGTA</name>
<dbReference type="PANTHER" id="PTHR46450">
    <property type="entry name" value="INACTIVE HISTONE-LYSINE N-METHYLTRANSFERASE SUVR1-RELATED"/>
    <property type="match status" value="1"/>
</dbReference>
<dbReference type="AlphaFoldDB" id="M8C467"/>
<dbReference type="PANTHER" id="PTHR46450:SF11">
    <property type="entry name" value="HISTONE-LYSINE N-METHYLTRANSFERASE SUVR4"/>
    <property type="match status" value="1"/>
</dbReference>
<evidence type="ECO:0000313" key="1">
    <source>
        <dbReference type="EnsemblPlants" id="EMT28858"/>
    </source>
</evidence>
<dbReference type="EnsemblPlants" id="EMT28858">
    <property type="protein sequence ID" value="EMT28858"/>
    <property type="gene ID" value="F775_23444"/>
</dbReference>
<dbReference type="Gene3D" id="2.170.270.10">
    <property type="entry name" value="SET domain"/>
    <property type="match status" value="1"/>
</dbReference>
<organism evidence="1">
    <name type="scientific">Aegilops tauschii</name>
    <name type="common">Tausch's goatgrass</name>
    <name type="synonym">Aegilops squarrosa</name>
    <dbReference type="NCBI Taxonomy" id="37682"/>
    <lineage>
        <taxon>Eukaryota</taxon>
        <taxon>Viridiplantae</taxon>
        <taxon>Streptophyta</taxon>
        <taxon>Embryophyta</taxon>
        <taxon>Tracheophyta</taxon>
        <taxon>Spermatophyta</taxon>
        <taxon>Magnoliopsida</taxon>
        <taxon>Liliopsida</taxon>
        <taxon>Poales</taxon>
        <taxon>Poaceae</taxon>
        <taxon>BOP clade</taxon>
        <taxon>Pooideae</taxon>
        <taxon>Triticodae</taxon>
        <taxon>Triticeae</taxon>
        <taxon>Triticinae</taxon>
        <taxon>Aegilops</taxon>
    </lineage>
</organism>
<dbReference type="Pfam" id="PF00856">
    <property type="entry name" value="SET"/>
    <property type="match status" value="1"/>
</dbReference>
<dbReference type="ExpressionAtlas" id="M8C467">
    <property type="expression patterns" value="baseline"/>
</dbReference>
<dbReference type="InterPro" id="IPR046341">
    <property type="entry name" value="SET_dom_sf"/>
</dbReference>
<reference evidence="1" key="1">
    <citation type="submission" date="2015-06" db="UniProtKB">
        <authorList>
            <consortium name="EnsemblPlants"/>
        </authorList>
    </citation>
    <scope>IDENTIFICATION</scope>
</reference>
<accession>M8C467</accession>
<dbReference type="SMART" id="SM00317">
    <property type="entry name" value="SET"/>
    <property type="match status" value="1"/>
</dbReference>
<sequence>MLLIEHCKIRDMITWGSDARASIVNHNQNPDSGQHAVHDGVESTVQKTHQASFVDLDVASSTLGEVKVSLKCKFDPSEVYISLDKLFQIVEDKFLRSNKTLPPDFSIGKLMNEICQYVAESRPVHSEAQNNGGSLQEQALETYAPFVKPIACVFTNEGKGWGLRMLDGLPKGAFICELVGEALTSSELHERKAKNSKHVDQVLLDASWDSEGVLRDEEALCLDPAFYGNSGDLSTTATCLRVIDVSPLLTQLALFTTKKMEAFEELTRQESMEGLRDSKLEEGQQWGNNTSSKDKVHWGRRPPFIGGKESNRYAHSPHRVVLPLMGAVLPLGRWNPFERQQRGGKMPVEPPGRYYGSSSRYYRWG</sequence>
<proteinExistence type="predicted"/>
<dbReference type="SUPFAM" id="SSF82199">
    <property type="entry name" value="SET domain"/>
    <property type="match status" value="1"/>
</dbReference>